<comment type="caution">
    <text evidence="2">The sequence shown here is derived from an EMBL/GenBank/DDBJ whole genome shotgun (WGS) entry which is preliminary data.</text>
</comment>
<proteinExistence type="predicted"/>
<evidence type="ECO:0000259" key="1">
    <source>
        <dbReference type="Pfam" id="PF01243"/>
    </source>
</evidence>
<organism evidence="2 3">
    <name type="scientific">Filomicrobium insigne</name>
    <dbReference type="NCBI Taxonomy" id="418854"/>
    <lineage>
        <taxon>Bacteria</taxon>
        <taxon>Pseudomonadati</taxon>
        <taxon>Pseudomonadota</taxon>
        <taxon>Alphaproteobacteria</taxon>
        <taxon>Hyphomicrobiales</taxon>
        <taxon>Hyphomicrobiaceae</taxon>
        <taxon>Filomicrobium</taxon>
    </lineage>
</organism>
<sequence length="219" mass="24963">MSRLFGPQHRALQDEFQSRQLADRIELVAARTEMDDLTKAFIESRDMFFLSTLDHGGRPTVSYKGGDPGLVRVIDPTTVVFPNYDGNGMYYSMGNLNMNPEIGMLFIAFDKPNRLRLQGRAELVRSGPLLEMFNEADLAVRVSISEIWTNCPRYVHRYEKVKSSRYVPRDGVETPLCGWKRIDEIQDVLRPAETAAVEKEGQITAEDWMERVIKGDESA</sequence>
<reference evidence="2 3" key="1">
    <citation type="submission" date="2016-10" db="EMBL/GenBank/DDBJ databases">
        <authorList>
            <person name="Varghese N."/>
            <person name="Submissions S."/>
        </authorList>
    </citation>
    <scope>NUCLEOTIDE SEQUENCE [LARGE SCALE GENOMIC DNA]</scope>
    <source>
        <strain evidence="2 3">CGMCC 1.6497</strain>
    </source>
</reference>
<dbReference type="PANTHER" id="PTHR42815">
    <property type="entry name" value="FAD-BINDING, PUTATIVE (AFU_ORTHOLOGUE AFUA_6G07600)-RELATED"/>
    <property type="match status" value="1"/>
</dbReference>
<gene>
    <name evidence="2" type="ORF">SAMN04488061_3013</name>
</gene>
<protein>
    <recommendedName>
        <fullName evidence="1">Pyridoxamine 5'-phosphate oxidase N-terminal domain-containing protein</fullName>
    </recommendedName>
</protein>
<dbReference type="Gene3D" id="2.30.110.10">
    <property type="entry name" value="Electron Transport, Fmn-binding Protein, Chain A"/>
    <property type="match status" value="1"/>
</dbReference>
<dbReference type="EMBL" id="FNJC01000004">
    <property type="protein sequence ID" value="SDP44382.1"/>
    <property type="molecule type" value="Genomic_DNA"/>
</dbReference>
<dbReference type="InterPro" id="IPR011576">
    <property type="entry name" value="Pyridox_Oxase_N"/>
</dbReference>
<dbReference type="InterPro" id="IPR012349">
    <property type="entry name" value="Split_barrel_FMN-bd"/>
</dbReference>
<name>A0A1H0SRH7_9HYPH</name>
<dbReference type="Pfam" id="PF01243">
    <property type="entry name" value="PNPOx_N"/>
    <property type="match status" value="1"/>
</dbReference>
<evidence type="ECO:0000313" key="3">
    <source>
        <dbReference type="Proteomes" id="UP000198795"/>
    </source>
</evidence>
<dbReference type="SUPFAM" id="SSF50475">
    <property type="entry name" value="FMN-binding split barrel"/>
    <property type="match status" value="1"/>
</dbReference>
<accession>A0A1H0SRH7</accession>
<keyword evidence="3" id="KW-1185">Reference proteome</keyword>
<feature type="domain" description="Pyridoxamine 5'-phosphate oxidase N-terminal" evidence="1">
    <location>
        <begin position="35"/>
        <end position="135"/>
    </location>
</feature>
<dbReference type="PANTHER" id="PTHR42815:SF2">
    <property type="entry name" value="FAD-BINDING, PUTATIVE (AFU_ORTHOLOGUE AFUA_6G07600)-RELATED"/>
    <property type="match status" value="1"/>
</dbReference>
<dbReference type="Proteomes" id="UP000198795">
    <property type="component" value="Unassembled WGS sequence"/>
</dbReference>
<dbReference type="RefSeq" id="WP_090229874.1">
    <property type="nucleotide sequence ID" value="NZ_FNJC01000004.1"/>
</dbReference>
<evidence type="ECO:0000313" key="2">
    <source>
        <dbReference type="EMBL" id="SDP44382.1"/>
    </source>
</evidence>